<organism evidence="1">
    <name type="scientific">Solanum lycopersicum</name>
    <name type="common">Tomato</name>
    <name type="synonym">Lycopersicon esculentum</name>
    <dbReference type="NCBI Taxonomy" id="4081"/>
    <lineage>
        <taxon>Eukaryota</taxon>
        <taxon>Viridiplantae</taxon>
        <taxon>Streptophyta</taxon>
        <taxon>Embryophyta</taxon>
        <taxon>Tracheophyta</taxon>
        <taxon>Spermatophyta</taxon>
        <taxon>Magnoliopsida</taxon>
        <taxon>eudicotyledons</taxon>
        <taxon>Gunneridae</taxon>
        <taxon>Pentapetalae</taxon>
        <taxon>asterids</taxon>
        <taxon>lamiids</taxon>
        <taxon>Solanales</taxon>
        <taxon>Solanaceae</taxon>
        <taxon>Solanoideae</taxon>
        <taxon>Solaneae</taxon>
        <taxon>Solanum</taxon>
        <taxon>Solanum subgen. Lycopersicon</taxon>
    </lineage>
</organism>
<dbReference type="Proteomes" id="UP000004994">
    <property type="component" value="Chromosome 8"/>
</dbReference>
<sequence>MTLSLHVSFPLFYSSYHRNIQLKMLPFPEFFFLRILLPRRLLPAPTTLNSPIQLIILNHKLLVILHSKKS</sequence>
<reference evidence="1" key="1">
    <citation type="journal article" date="2012" name="Nature">
        <title>The tomato genome sequence provides insights into fleshy fruit evolution.</title>
        <authorList>
            <consortium name="Tomato Genome Consortium"/>
        </authorList>
    </citation>
    <scope>NUCLEOTIDE SEQUENCE [LARGE SCALE GENOMIC DNA]</scope>
    <source>
        <strain evidence="1">cv. Heinz 1706</strain>
    </source>
</reference>
<dbReference type="InParanoid" id="A0A3Q7HJT8"/>
<reference evidence="1" key="2">
    <citation type="submission" date="2019-01" db="UniProtKB">
        <authorList>
            <consortium name="EnsemblPlants"/>
        </authorList>
    </citation>
    <scope>IDENTIFICATION</scope>
    <source>
        <strain evidence="1">cv. Heinz 1706</strain>
    </source>
</reference>
<protein>
    <submittedName>
        <fullName evidence="1">Uncharacterized protein</fullName>
    </submittedName>
</protein>
<dbReference type="Gramene" id="Solyc08g022060.1.1">
    <property type="protein sequence ID" value="Solyc08g022060.1.1.1"/>
    <property type="gene ID" value="Solyc08g022060.1"/>
</dbReference>
<dbReference type="AlphaFoldDB" id="A0A3Q7HJT8"/>
<dbReference type="EnsemblPlants" id="Solyc08g022060.1.1">
    <property type="protein sequence ID" value="Solyc08g022060.1.1.1"/>
    <property type="gene ID" value="Solyc08g022060.1"/>
</dbReference>
<evidence type="ECO:0000313" key="1">
    <source>
        <dbReference type="EnsemblPlants" id="Solyc08g022060.1.1.1"/>
    </source>
</evidence>
<name>A0A3Q7HJT8_SOLLC</name>
<dbReference type="PaxDb" id="4081-Solyc08g022060.1.1"/>
<evidence type="ECO:0000313" key="2">
    <source>
        <dbReference type="Proteomes" id="UP000004994"/>
    </source>
</evidence>
<proteinExistence type="predicted"/>
<keyword evidence="2" id="KW-1185">Reference proteome</keyword>
<accession>A0A3Q7HJT8</accession>